<proteinExistence type="predicted"/>
<reference evidence="2 3" key="1">
    <citation type="submission" date="2019-08" db="EMBL/GenBank/DDBJ databases">
        <authorList>
            <person name="Alioto T."/>
            <person name="Alioto T."/>
            <person name="Gomez Garrido J."/>
        </authorList>
    </citation>
    <scope>NUCLEOTIDE SEQUENCE [LARGE SCALE GENOMIC DNA]</scope>
</reference>
<feature type="coiled-coil region" evidence="1">
    <location>
        <begin position="264"/>
        <end position="340"/>
    </location>
</feature>
<sequence length="467" mass="54000">MSSEQALFQEIRCLKDKLASKNEAICKLNEKLVAYDELVIKNSDLQTEFDKLKQWVEHIAKTENKTTEDMLKDLELQKQKLCESKLSESKLQTEIKKLHEDIESMKEQINNLKKIEQKYCMEIEDLETCKNRVLNDLSNTKIEIEEKCSMVECLRNQLKCKESKIYNIESQLDTCKTTCCQLREECTYLKSELDCKKTELATMKSHATMTEEKLKLDRDALSNEANAERKKVYTLEIEHSEAKRTITNNKVQIKKLDSLILELREASEKDRSEINNRIQKYKKELCAKDEVLGNMKNQIAELQHENDCMTSEINSVKTQLNDTECKLDKLKHETNEKIEQFEGEKQSMFRDFEEKKKSEVCALNGKINDLEEEICRNKEQLDKSCSPTSNYSSDAPPPTCSSGDTCESCQITPNSCQSPSLQYTQMSSKCTSGNSSQNNDLINELRQLYCGLQEVRQSAKMCMIKTE</sequence>
<dbReference type="Proteomes" id="UP000325440">
    <property type="component" value="Unassembled WGS sequence"/>
</dbReference>
<organism evidence="2 3">
    <name type="scientific">Cinara cedri</name>
    <dbReference type="NCBI Taxonomy" id="506608"/>
    <lineage>
        <taxon>Eukaryota</taxon>
        <taxon>Metazoa</taxon>
        <taxon>Ecdysozoa</taxon>
        <taxon>Arthropoda</taxon>
        <taxon>Hexapoda</taxon>
        <taxon>Insecta</taxon>
        <taxon>Pterygota</taxon>
        <taxon>Neoptera</taxon>
        <taxon>Paraneoptera</taxon>
        <taxon>Hemiptera</taxon>
        <taxon>Sternorrhyncha</taxon>
        <taxon>Aphidomorpha</taxon>
        <taxon>Aphidoidea</taxon>
        <taxon>Aphididae</taxon>
        <taxon>Lachninae</taxon>
        <taxon>Cinara</taxon>
    </lineage>
</organism>
<dbReference type="OrthoDB" id="6602015at2759"/>
<gene>
    <name evidence="2" type="ORF">CINCED_3A017370</name>
</gene>
<name>A0A5E4NLM8_9HEMI</name>
<accession>A0A5E4NLM8</accession>
<keyword evidence="3" id="KW-1185">Reference proteome</keyword>
<feature type="coiled-coil region" evidence="1">
    <location>
        <begin position="64"/>
        <end position="118"/>
    </location>
</feature>
<evidence type="ECO:0000313" key="3">
    <source>
        <dbReference type="Proteomes" id="UP000325440"/>
    </source>
</evidence>
<dbReference type="AlphaFoldDB" id="A0A5E4NLM8"/>
<protein>
    <submittedName>
        <fullName evidence="2">Uncharacterized protein</fullName>
    </submittedName>
</protein>
<evidence type="ECO:0000313" key="2">
    <source>
        <dbReference type="EMBL" id="VVC45713.1"/>
    </source>
</evidence>
<dbReference type="EMBL" id="CABPRJ010002411">
    <property type="protein sequence ID" value="VVC45713.1"/>
    <property type="molecule type" value="Genomic_DNA"/>
</dbReference>
<keyword evidence="1" id="KW-0175">Coiled coil</keyword>
<evidence type="ECO:0000256" key="1">
    <source>
        <dbReference type="SAM" id="Coils"/>
    </source>
</evidence>